<evidence type="ECO:0000256" key="3">
    <source>
        <dbReference type="ARBA" id="ARBA00023163"/>
    </source>
</evidence>
<dbReference type="SUPFAM" id="SSF47413">
    <property type="entry name" value="lambda repressor-like DNA-binding domains"/>
    <property type="match status" value="1"/>
</dbReference>
<dbReference type="GO" id="GO:0005829">
    <property type="term" value="C:cytosol"/>
    <property type="evidence" value="ECO:0007669"/>
    <property type="project" value="TreeGrafter"/>
</dbReference>
<dbReference type="InterPro" id="IPR050807">
    <property type="entry name" value="TransReg_Diox_bact_type"/>
</dbReference>
<dbReference type="EMBL" id="CP054000">
    <property type="protein sequence ID" value="QKH79146.1"/>
    <property type="molecule type" value="Genomic_DNA"/>
</dbReference>
<dbReference type="CDD" id="cd00093">
    <property type="entry name" value="HTH_XRE"/>
    <property type="match status" value="1"/>
</dbReference>
<keyword evidence="2" id="KW-0238">DNA-binding</keyword>
<feature type="domain" description="HTH cro/C1-type" evidence="4">
    <location>
        <begin position="10"/>
        <end position="64"/>
    </location>
</feature>
<gene>
    <name evidence="5" type="ORF">FOC70_01680</name>
</gene>
<keyword evidence="3" id="KW-0804">Transcription</keyword>
<dbReference type="PROSITE" id="PS50943">
    <property type="entry name" value="HTH_CROC1"/>
    <property type="match status" value="1"/>
</dbReference>
<dbReference type="Gene3D" id="1.10.260.40">
    <property type="entry name" value="lambda repressor-like DNA-binding domains"/>
    <property type="match status" value="1"/>
</dbReference>
<sequence>MIKKELGQEIRKLRTARGFTQETFSKECGLDRTYIADVELGKRNISIENIDKIAKGLQITLPELFKFNSPIQKTIILNINGEQFILESDTELTMDKKNYIEAICETMYDESNEWYEDIYDMSPYDIAELFEKTVKEEVGITVTFKAIDLEVSILED</sequence>
<dbReference type="GO" id="GO:0003700">
    <property type="term" value="F:DNA-binding transcription factor activity"/>
    <property type="evidence" value="ECO:0007669"/>
    <property type="project" value="TreeGrafter"/>
</dbReference>
<dbReference type="SMART" id="SM00530">
    <property type="entry name" value="HTH_XRE"/>
    <property type="match status" value="1"/>
</dbReference>
<evidence type="ECO:0000256" key="2">
    <source>
        <dbReference type="ARBA" id="ARBA00023125"/>
    </source>
</evidence>
<keyword evidence="1" id="KW-0805">Transcription regulation</keyword>
<name>A0A7D4G4M6_FINMA</name>
<dbReference type="PANTHER" id="PTHR46797:SF23">
    <property type="entry name" value="HTH-TYPE TRANSCRIPTIONAL REGULATOR SUTR"/>
    <property type="match status" value="1"/>
</dbReference>
<organism evidence="5 6">
    <name type="scientific">Finegoldia magna</name>
    <name type="common">Peptostreptococcus magnus</name>
    <dbReference type="NCBI Taxonomy" id="1260"/>
    <lineage>
        <taxon>Bacteria</taxon>
        <taxon>Bacillati</taxon>
        <taxon>Bacillota</taxon>
        <taxon>Tissierellia</taxon>
        <taxon>Tissierellales</taxon>
        <taxon>Peptoniphilaceae</taxon>
        <taxon>Finegoldia</taxon>
    </lineage>
</organism>
<evidence type="ECO:0000259" key="4">
    <source>
        <dbReference type="PROSITE" id="PS50943"/>
    </source>
</evidence>
<dbReference type="InterPro" id="IPR010982">
    <property type="entry name" value="Lambda_DNA-bd_dom_sf"/>
</dbReference>
<dbReference type="GO" id="GO:0003677">
    <property type="term" value="F:DNA binding"/>
    <property type="evidence" value="ECO:0007669"/>
    <property type="project" value="UniProtKB-KW"/>
</dbReference>
<dbReference type="InterPro" id="IPR001387">
    <property type="entry name" value="Cro/C1-type_HTH"/>
</dbReference>
<protein>
    <submittedName>
        <fullName evidence="5">Helix-turn-helix transcriptional regulator</fullName>
    </submittedName>
</protein>
<dbReference type="AlphaFoldDB" id="A0A7D4G4M6"/>
<evidence type="ECO:0000256" key="1">
    <source>
        <dbReference type="ARBA" id="ARBA00023015"/>
    </source>
</evidence>
<dbReference type="PANTHER" id="PTHR46797">
    <property type="entry name" value="HTH-TYPE TRANSCRIPTIONAL REGULATOR"/>
    <property type="match status" value="1"/>
</dbReference>
<dbReference type="Proteomes" id="UP000502899">
    <property type="component" value="Chromosome"/>
</dbReference>
<reference evidence="5 6" key="1">
    <citation type="submission" date="2020-05" db="EMBL/GenBank/DDBJ databases">
        <title>FDA dAtabase for Regulatory Grade micrObial Sequences (FDA-ARGOS): Supporting development and validation of Infectious Disease Dx tests.</title>
        <authorList>
            <person name="Pederson C."/>
            <person name="Tallon L."/>
            <person name="Sadzewicz L."/>
            <person name="Zhao X."/>
            <person name="Vavikolanu K."/>
            <person name="Mehta A."/>
            <person name="Aluvathingal J."/>
            <person name="Nadendla S."/>
            <person name="Myers T."/>
            <person name="Yan Y."/>
            <person name="Sichtig H."/>
        </authorList>
    </citation>
    <scope>NUCLEOTIDE SEQUENCE [LARGE SCALE GENOMIC DNA]</scope>
    <source>
        <strain evidence="5 6">FDAARGOS_764</strain>
    </source>
</reference>
<dbReference type="Pfam" id="PF01381">
    <property type="entry name" value="HTH_3"/>
    <property type="match status" value="1"/>
</dbReference>
<proteinExistence type="predicted"/>
<evidence type="ECO:0000313" key="6">
    <source>
        <dbReference type="Proteomes" id="UP000502899"/>
    </source>
</evidence>
<accession>A0A7D4G4M6</accession>
<evidence type="ECO:0000313" key="5">
    <source>
        <dbReference type="EMBL" id="QKH79146.1"/>
    </source>
</evidence>